<evidence type="ECO:0000259" key="14">
    <source>
        <dbReference type="Pfam" id="PF07715"/>
    </source>
</evidence>
<name>A0A117UXG9_9SPHN</name>
<evidence type="ECO:0000256" key="4">
    <source>
        <dbReference type="ARBA" id="ARBA00022496"/>
    </source>
</evidence>
<keyword evidence="10 11" id="KW-0998">Cell outer membrane</keyword>
<dbReference type="InterPro" id="IPR012910">
    <property type="entry name" value="Plug_dom"/>
</dbReference>
<evidence type="ECO:0000256" key="7">
    <source>
        <dbReference type="ARBA" id="ARBA00023065"/>
    </source>
</evidence>
<evidence type="ECO:0000256" key="9">
    <source>
        <dbReference type="ARBA" id="ARBA00023136"/>
    </source>
</evidence>
<evidence type="ECO:0000313" key="16">
    <source>
        <dbReference type="Proteomes" id="UP000058012"/>
    </source>
</evidence>
<dbReference type="PROSITE" id="PS52016">
    <property type="entry name" value="TONB_DEPENDENT_REC_3"/>
    <property type="match status" value="1"/>
</dbReference>
<feature type="domain" description="TonB-dependent receptor plug" evidence="14">
    <location>
        <begin position="43"/>
        <end position="150"/>
    </location>
</feature>
<organism evidence="15 16">
    <name type="scientific">Novosphingobium fuchskuhlense</name>
    <dbReference type="NCBI Taxonomy" id="1117702"/>
    <lineage>
        <taxon>Bacteria</taxon>
        <taxon>Pseudomonadati</taxon>
        <taxon>Pseudomonadota</taxon>
        <taxon>Alphaproteobacteria</taxon>
        <taxon>Sphingomonadales</taxon>
        <taxon>Sphingomonadaceae</taxon>
        <taxon>Novosphingobium</taxon>
    </lineage>
</organism>
<evidence type="ECO:0000313" key="15">
    <source>
        <dbReference type="EMBL" id="KUR72656.1"/>
    </source>
</evidence>
<dbReference type="InterPro" id="IPR000531">
    <property type="entry name" value="Beta-barrel_TonB"/>
</dbReference>
<keyword evidence="5 11" id="KW-0812">Transmembrane</keyword>
<dbReference type="STRING" id="1117702.AQZ52_05305"/>
<protein>
    <submittedName>
        <fullName evidence="15">TonB-dependent receptor</fullName>
    </submittedName>
</protein>
<comment type="caution">
    <text evidence="15">The sequence shown here is derived from an EMBL/GenBank/DDBJ whole genome shotgun (WGS) entry which is preliminary data.</text>
</comment>
<keyword evidence="2 11" id="KW-0813">Transport</keyword>
<dbReference type="Pfam" id="PF07715">
    <property type="entry name" value="Plug"/>
    <property type="match status" value="1"/>
</dbReference>
<comment type="subcellular location">
    <subcellularLocation>
        <location evidence="1 11">Cell outer membrane</location>
        <topology evidence="1 11">Multi-pass membrane protein</topology>
    </subcellularLocation>
</comment>
<evidence type="ECO:0000256" key="3">
    <source>
        <dbReference type="ARBA" id="ARBA00022452"/>
    </source>
</evidence>
<dbReference type="EMBL" id="LLZS01000003">
    <property type="protein sequence ID" value="KUR72656.1"/>
    <property type="molecule type" value="Genomic_DNA"/>
</dbReference>
<keyword evidence="3 11" id="KW-1134">Transmembrane beta strand</keyword>
<evidence type="ECO:0000256" key="1">
    <source>
        <dbReference type="ARBA" id="ARBA00004571"/>
    </source>
</evidence>
<evidence type="ECO:0000256" key="12">
    <source>
        <dbReference type="RuleBase" id="RU003357"/>
    </source>
</evidence>
<evidence type="ECO:0000256" key="11">
    <source>
        <dbReference type="PROSITE-ProRule" id="PRU01360"/>
    </source>
</evidence>
<comment type="similarity">
    <text evidence="11 12">Belongs to the TonB-dependent receptor family.</text>
</comment>
<dbReference type="AlphaFoldDB" id="A0A117UXG9"/>
<feature type="domain" description="TonB-dependent receptor-like beta-barrel" evidence="13">
    <location>
        <begin position="280"/>
        <end position="770"/>
    </location>
</feature>
<keyword evidence="7" id="KW-0406">Ion transport</keyword>
<dbReference type="SUPFAM" id="SSF56935">
    <property type="entry name" value="Porins"/>
    <property type="match status" value="1"/>
</dbReference>
<evidence type="ECO:0000256" key="5">
    <source>
        <dbReference type="ARBA" id="ARBA00022692"/>
    </source>
</evidence>
<sequence>MALNATMTLPAHAQAEPARAAQQQAGAVTGDIVVTAQRREQKVRDVGIALSVLSSKELRALNVTNATDLVRAVPNLKFNAYGSSQVVFNIRGVSQNDYGDQQEPPVAVYQDDSYASSITTASFPVFDLNRAEVLRGPQGTLFGRNATGGAVQFLSNQPGKAFGGYLTGTYGRFNQTIIEGALTGPIAEGLTARISGQYDRDDGYIKDVTPGQPNRGADNHWAMRGIVQWDASPDFKARLTLRYAEADHERQAGMYALAPSCANAQGQGVYLAAYQVCQYWSGYNGNRPGAMATGYANPSITPSQGGYAWATAGTGDPYVDRKQFGSTLRLEGNLGIFSLVSISDYQHLSKFYSEVGDYQPELPYVYGQGSYTPGPCPGNSNLTCYAPGSVFNQGTHLNQYSQEVRASATLGHQFLTFGAFGMVIKGKYTAKYATPFDDYDPNVVFSQRTDSFAFFAQDEWKISDQFKIIGGLRYWHDHKVGDYSASELFDGGSTPAAMPFTMHFGSSGLSYNDPSCTTSPCSWTYGSGVASGITVTPADARPSYSGVTARAEIDYKPGKDTLIYVSYNRGSKSGGFTFSTGTPTLGQSVIDTFNNIPYKPETLDDYEIGLKAKINRMVEINLAAFYYAYHNYQAYTQVGYTQVVRNLPAGNRGVEADLTLHPLRGLTVQTSGSLQQSHVDNVLLPDGVTIVRHDLPQTPTFAGNALMRYEFDLAGGRAALQADSLYTGGFCFTVMCAPVEQEAAYHVENARISFTPAGDRVDLALFVNNLFNRAYRVYAFDGTAYEGAVAGVYAKPRTWGVTATVHFGPR</sequence>
<keyword evidence="6" id="KW-0408">Iron</keyword>
<dbReference type="InterPro" id="IPR039426">
    <property type="entry name" value="TonB-dep_rcpt-like"/>
</dbReference>
<evidence type="ECO:0000256" key="6">
    <source>
        <dbReference type="ARBA" id="ARBA00023004"/>
    </source>
</evidence>
<gene>
    <name evidence="15" type="ORF">AQZ52_05305</name>
</gene>
<proteinExistence type="inferred from homology"/>
<keyword evidence="16" id="KW-1185">Reference proteome</keyword>
<dbReference type="InterPro" id="IPR036942">
    <property type="entry name" value="Beta-barrel_TonB_sf"/>
</dbReference>
<evidence type="ECO:0000259" key="13">
    <source>
        <dbReference type="Pfam" id="PF00593"/>
    </source>
</evidence>
<keyword evidence="8 12" id="KW-0798">TonB box</keyword>
<reference evidence="15 16" key="1">
    <citation type="submission" date="2015-10" db="EMBL/GenBank/DDBJ databases">
        <title>Draft genome sequence of Novosphingobium fuchskuhlense DSM 25065 isolated from a surface water sample of the southwest basin of Lake Grosse Fuchskuhle.</title>
        <authorList>
            <person name="Ruckert C."/>
            <person name="Winkler A."/>
            <person name="Glaeser J."/>
            <person name="Grossart H.-P."/>
            <person name="Kalinowski J."/>
            <person name="Glaeser S."/>
        </authorList>
    </citation>
    <scope>NUCLEOTIDE SEQUENCE [LARGE SCALE GENOMIC DNA]</scope>
    <source>
        <strain evidence="15 16">FNE08-7</strain>
    </source>
</reference>
<dbReference type="Gene3D" id="2.40.170.20">
    <property type="entry name" value="TonB-dependent receptor, beta-barrel domain"/>
    <property type="match status" value="2"/>
</dbReference>
<dbReference type="Proteomes" id="UP000058012">
    <property type="component" value="Unassembled WGS sequence"/>
</dbReference>
<dbReference type="Pfam" id="PF00593">
    <property type="entry name" value="TonB_dep_Rec_b-barrel"/>
    <property type="match status" value="1"/>
</dbReference>
<keyword evidence="15" id="KW-0675">Receptor</keyword>
<evidence type="ECO:0000256" key="10">
    <source>
        <dbReference type="ARBA" id="ARBA00023237"/>
    </source>
</evidence>
<dbReference type="GO" id="GO:0006826">
    <property type="term" value="P:iron ion transport"/>
    <property type="evidence" value="ECO:0007669"/>
    <property type="project" value="UniProtKB-KW"/>
</dbReference>
<dbReference type="GO" id="GO:0009279">
    <property type="term" value="C:cell outer membrane"/>
    <property type="evidence" value="ECO:0007669"/>
    <property type="project" value="UniProtKB-SubCell"/>
</dbReference>
<evidence type="ECO:0000256" key="2">
    <source>
        <dbReference type="ARBA" id="ARBA00022448"/>
    </source>
</evidence>
<evidence type="ECO:0000256" key="8">
    <source>
        <dbReference type="ARBA" id="ARBA00023077"/>
    </source>
</evidence>
<accession>A0A117UXG9</accession>
<dbReference type="PANTHER" id="PTHR32552">
    <property type="entry name" value="FERRICHROME IRON RECEPTOR-RELATED"/>
    <property type="match status" value="1"/>
</dbReference>
<dbReference type="PANTHER" id="PTHR32552:SF81">
    <property type="entry name" value="TONB-DEPENDENT OUTER MEMBRANE RECEPTOR"/>
    <property type="match status" value="1"/>
</dbReference>
<keyword evidence="4" id="KW-0410">Iron transport</keyword>
<keyword evidence="9 11" id="KW-0472">Membrane</keyword>